<evidence type="ECO:0000256" key="5">
    <source>
        <dbReference type="ARBA" id="ARBA00022598"/>
    </source>
</evidence>
<dbReference type="Gene3D" id="1.10.1200.10">
    <property type="entry name" value="ACP-like"/>
    <property type="match status" value="5"/>
</dbReference>
<evidence type="ECO:0000256" key="4">
    <source>
        <dbReference type="ARBA" id="ARBA00022553"/>
    </source>
</evidence>
<dbReference type="CDD" id="cd12117">
    <property type="entry name" value="A_NRPS_Srf_like"/>
    <property type="match status" value="2"/>
</dbReference>
<evidence type="ECO:0000313" key="11">
    <source>
        <dbReference type="Proteomes" id="UP000187367"/>
    </source>
</evidence>
<evidence type="ECO:0000256" key="2">
    <source>
        <dbReference type="ARBA" id="ARBA00006432"/>
    </source>
</evidence>
<keyword evidence="4" id="KW-0597">Phosphoprotein</keyword>
<evidence type="ECO:0000259" key="9">
    <source>
        <dbReference type="PROSITE" id="PS50075"/>
    </source>
</evidence>
<dbReference type="FunFam" id="1.10.1200.10:FF:000005">
    <property type="entry name" value="Nonribosomal peptide synthetase 1"/>
    <property type="match status" value="3"/>
</dbReference>
<dbReference type="InterPro" id="IPR000873">
    <property type="entry name" value="AMP-dep_synth/lig_dom"/>
</dbReference>
<dbReference type="InterPro" id="IPR010071">
    <property type="entry name" value="AA_adenyl_dom"/>
</dbReference>
<keyword evidence="7" id="KW-0045">Antibiotic biosynthesis</keyword>
<dbReference type="InterPro" id="IPR023213">
    <property type="entry name" value="CAT-like_dom_sf"/>
</dbReference>
<evidence type="ECO:0000256" key="8">
    <source>
        <dbReference type="SAM" id="MobiDB-lite"/>
    </source>
</evidence>
<dbReference type="CDD" id="cd19543">
    <property type="entry name" value="DCL_NRPS"/>
    <property type="match status" value="1"/>
</dbReference>
<dbReference type="CDD" id="cd19534">
    <property type="entry name" value="E_NRPS"/>
    <property type="match status" value="1"/>
</dbReference>
<dbReference type="GO" id="GO:0043041">
    <property type="term" value="P:amino acid activation for nonribosomal peptide biosynthetic process"/>
    <property type="evidence" value="ECO:0007669"/>
    <property type="project" value="TreeGrafter"/>
</dbReference>
<accession>A0A1R1QJ00</accession>
<dbReference type="PANTHER" id="PTHR45527:SF1">
    <property type="entry name" value="FATTY ACID SYNTHASE"/>
    <property type="match status" value="1"/>
</dbReference>
<dbReference type="FunFam" id="3.30.300.30:FF:000010">
    <property type="entry name" value="Enterobactin synthetase component F"/>
    <property type="match status" value="4"/>
</dbReference>
<evidence type="ECO:0000256" key="7">
    <source>
        <dbReference type="ARBA" id="ARBA00023194"/>
    </source>
</evidence>
<name>A0A1R1QJ00_9BACI</name>
<dbReference type="InterPro" id="IPR006162">
    <property type="entry name" value="Ppantetheine_attach_site"/>
</dbReference>
<dbReference type="Gene3D" id="3.30.559.30">
    <property type="entry name" value="Nonribosomal peptide synthetase, condensation domain"/>
    <property type="match status" value="5"/>
</dbReference>
<dbReference type="InterPro" id="IPR057737">
    <property type="entry name" value="Condensation_MtbB-like"/>
</dbReference>
<feature type="domain" description="Carrier" evidence="9">
    <location>
        <begin position="1581"/>
        <end position="1656"/>
    </location>
</feature>
<dbReference type="PROSITE" id="PS00012">
    <property type="entry name" value="PHOSPHOPANTETHEINE"/>
    <property type="match status" value="3"/>
</dbReference>
<organism evidence="10 11">
    <name type="scientific">Bacillus swezeyi</name>
    <dbReference type="NCBI Taxonomy" id="1925020"/>
    <lineage>
        <taxon>Bacteria</taxon>
        <taxon>Bacillati</taxon>
        <taxon>Bacillota</taxon>
        <taxon>Bacilli</taxon>
        <taxon>Bacillales</taxon>
        <taxon>Bacillaceae</taxon>
        <taxon>Bacillus</taxon>
    </lineage>
</organism>
<comment type="cofactor">
    <cofactor evidence="1">
        <name>pantetheine 4'-phosphate</name>
        <dbReference type="ChEBI" id="CHEBI:47942"/>
    </cofactor>
</comment>
<dbReference type="InterPro" id="IPR010060">
    <property type="entry name" value="NRPS_synth"/>
</dbReference>
<dbReference type="GO" id="GO:0016874">
    <property type="term" value="F:ligase activity"/>
    <property type="evidence" value="ECO:0007669"/>
    <property type="project" value="UniProtKB-KW"/>
</dbReference>
<feature type="region of interest" description="Disordered" evidence="8">
    <location>
        <begin position="3638"/>
        <end position="3664"/>
    </location>
</feature>
<dbReference type="CDD" id="cd19535">
    <property type="entry name" value="Cyc_NRPS"/>
    <property type="match status" value="1"/>
</dbReference>
<dbReference type="PROSITE" id="PS50075">
    <property type="entry name" value="CARRIER"/>
    <property type="match status" value="5"/>
</dbReference>
<keyword evidence="11" id="KW-1185">Reference proteome</keyword>
<dbReference type="SMART" id="SM00823">
    <property type="entry name" value="PKS_PP"/>
    <property type="match status" value="5"/>
</dbReference>
<evidence type="ECO:0000256" key="3">
    <source>
        <dbReference type="ARBA" id="ARBA00022450"/>
    </source>
</evidence>
<evidence type="ECO:0000256" key="1">
    <source>
        <dbReference type="ARBA" id="ARBA00001957"/>
    </source>
</evidence>
<dbReference type="Gene3D" id="3.30.559.10">
    <property type="entry name" value="Chloramphenicol acetyltransferase-like domain"/>
    <property type="match status" value="5"/>
</dbReference>
<dbReference type="InterPro" id="IPR001242">
    <property type="entry name" value="Condensation_dom"/>
</dbReference>
<keyword evidence="6" id="KW-0677">Repeat</keyword>
<dbReference type="RefSeq" id="WP_076797459.1">
    <property type="nucleotide sequence ID" value="NZ_JARMMK010000008.1"/>
</dbReference>
<keyword evidence="3" id="KW-0596">Phosphopantetheine</keyword>
<evidence type="ECO:0000256" key="6">
    <source>
        <dbReference type="ARBA" id="ARBA00022737"/>
    </source>
</evidence>
<dbReference type="FunFam" id="2.30.38.10:FF:000001">
    <property type="entry name" value="Non-ribosomal peptide synthetase PvdI"/>
    <property type="match status" value="4"/>
</dbReference>
<keyword evidence="5" id="KW-0436">Ligase</keyword>
<gene>
    <name evidence="10" type="ORF">BW143_13575</name>
</gene>
<dbReference type="GO" id="GO:0005737">
    <property type="term" value="C:cytoplasm"/>
    <property type="evidence" value="ECO:0007669"/>
    <property type="project" value="TreeGrafter"/>
</dbReference>
<dbReference type="GO" id="GO:0044550">
    <property type="term" value="P:secondary metabolite biosynthetic process"/>
    <property type="evidence" value="ECO:0007669"/>
    <property type="project" value="UniProtKB-ARBA"/>
</dbReference>
<dbReference type="PANTHER" id="PTHR45527">
    <property type="entry name" value="NONRIBOSOMAL PEPTIDE SYNTHETASE"/>
    <property type="match status" value="1"/>
</dbReference>
<evidence type="ECO:0000313" key="10">
    <source>
        <dbReference type="EMBL" id="OMI04609.1"/>
    </source>
</evidence>
<dbReference type="InterPro" id="IPR042099">
    <property type="entry name" value="ANL_N_sf"/>
</dbReference>
<dbReference type="InterPro" id="IPR036736">
    <property type="entry name" value="ACP-like_sf"/>
</dbReference>
<dbReference type="InterPro" id="IPR009081">
    <property type="entry name" value="PP-bd_ACP"/>
</dbReference>
<dbReference type="InterPro" id="IPR020845">
    <property type="entry name" value="AMP-binding_CS"/>
</dbReference>
<dbReference type="Pfam" id="PF00501">
    <property type="entry name" value="AMP-binding"/>
    <property type="match status" value="5"/>
</dbReference>
<dbReference type="Gene3D" id="3.40.50.980">
    <property type="match status" value="8"/>
</dbReference>
<protein>
    <submittedName>
        <fullName evidence="10">Non-ribosomal peptide synthetase</fullName>
    </submittedName>
</protein>
<dbReference type="GO" id="GO:0031177">
    <property type="term" value="F:phosphopantetheine binding"/>
    <property type="evidence" value="ECO:0007669"/>
    <property type="project" value="InterPro"/>
</dbReference>
<dbReference type="Pfam" id="PF13193">
    <property type="entry name" value="AMP-binding_C"/>
    <property type="match status" value="5"/>
</dbReference>
<dbReference type="CDD" id="cd12114">
    <property type="entry name" value="A_NRPS_TlmIV_like"/>
    <property type="match status" value="1"/>
</dbReference>
<feature type="domain" description="Carrier" evidence="9">
    <location>
        <begin position="2617"/>
        <end position="2692"/>
    </location>
</feature>
<dbReference type="PROSITE" id="PS00455">
    <property type="entry name" value="AMP_BINDING"/>
    <property type="match status" value="4"/>
</dbReference>
<dbReference type="GO" id="GO:0017000">
    <property type="term" value="P:antibiotic biosynthetic process"/>
    <property type="evidence" value="ECO:0007669"/>
    <property type="project" value="UniProtKB-KW"/>
</dbReference>
<dbReference type="Pfam" id="PF00550">
    <property type="entry name" value="PP-binding"/>
    <property type="match status" value="5"/>
</dbReference>
<sequence length="5259" mass="599004">MVANQSLKNGVFNKMTENEKELILNHFNNTKTDYPKDKTIHQLFEEQAMKTPDHTAVVFGSQNMTYRELNEKSNQTARLLREKGVGAGSIAAILLDRSFEMIIGIMGVLKAGGAYLPIDPETPKDRISYMLKDTEAGVLLTQGEAADGIDCEAEVIHLDKTAFDRFSEERLDAVNDSGDAAYIIYTSGSTGMPKGVVTPHYSAVRVVRNTNYIDIRTDDVILQLSNYSFDGSIFDIFGALLNGASLVMIEKETLLNICRLGSAIKKAEVSVMFITTALFNTLADINIDCLVNLRKILFGGERISIPHAKKVLNHVGQDKLIHVYGPTESTVYATYYFINEIDEAAETIPIGRPLANTSALIMDEDGRLLPIGVPGELCISGDGLSKGYLNRDELTSETFIPHPFIPGERLYKTGDLAKWLPDGNIEFIGRIDHQVKIRGFRIELGEIESQLEKHEDINETIVTVREDGESRPYICAYITANREMPVEELRGFLGEKLPDYMIPAYFVKLDKLPLTKNGKVDRKALPEPDRTAGAEAEYEAPRNETEEKLAAIWCEILHVEKAGINDHFTMMGGHSLNAMELIAKIKENMNTEIPLNQLFKLATIKELSAFIESNKEESRDDNHVIRAADPENMHETFPLTGIQLAYLVGRDETFEIGGVATNLTVEFEADVDLNRFQLALQKLIHRHPILRTIVFENGTQKIIEEEPYYTIETLDLRHLTAEETKEKILKQRENMTSKIIDPSVWPLFEIKTFILPEGKKYFFLNVDPLICDDSSMKILIREFKRFYEQPDLQLPLLEFSFRDYVLASTEFKQTNRYKKDKTYWMDKLDHFPSAPELPFKYDPAYVKKPAFKKFSTFLDEPTWNELKKKARNKNLTPTSVLCAAYAYILAYWSHQNHFAINLTVFNRIPFHPDVKKMIGDFTTLMLLDINAEDELNSFWSFALNVQDTLLEALEHRHYDGVDLIRNIAKKNGMNKKAVMPIVFTSVLSENSEDSFDQLVDFEKIHFFSTRTSQVYIDNQVYEINGGLYITWDYVEQIFEHEVIESMFDQYIDVINQVVSREEVEHIQIDEKSRQAIQDYNDTDQSFEPLPLHELLINQVKQGPDRIAVKHHEESMTYQELDEKSNQVARYLIEKGVEKGDYIGVIGKRSPGTIINLFAVLKSGAAYIPLDPDYPEERKAYIKSKSSCKFFISPDIHQNEHMERFSTEPVDIKVNLEDMAYAIFTSGSTGKPKGVQITHGAAANTILDINEKFGVSENDKIMGISSLCFDLSVYDVFGALSSGAALVIIDDQRDIFRLKEIAEKEQITIWNSVPAIMGMTVDLYQEHELNHHLRLVLLSGDWIPLQLPAKIKKTFKNAEVISLGGATEGSIWSIYYPIQKVEENWKSIPYGMPLANQKIYVLNQQKQLCPLGVEGELYIGGLGVASGYINDKEKTNNAFIWHQELGCIYKTGDHGVLKEGGYVEFLGRKDSQVKIRGYRVELGEIENTLLNHRDVSKATIIDYTNRDGMKNLYAFVVTEREINQKDFKGFLQKTLPDYMIPVKFVKLDEIPLTVNGKIDKRILQELAEQQTIDEGTAGGLIHPENETQAMLLEIWKDIFGLDSINLDVSYYEIGGDSLKAISIIAEINKRMNVEMPIGEIFKNDTIIALDRYLKNREDHHIEKPIKKAAVKEYYAASPAQKRMYMLSMMENERGAYHIPMALLVEGQLNLGRLEGALKTFLQRHEILRTGFEIQNNELVQKIDDDVEFRMEYECLDAPITDQNTLMKVTSAYCKESIKPFDLRRPPLMRAKLIKIGDHKHILVINFHHIVSDGVSQGILMNEILELYSHTPLPEANVQYKDYTEWNHTFNQSAAMKKQEKYWLDVYRDLPEKLDFPYDNKRQNIDTFEGSNVYVEMDQKLTQNIRMLAKKTGTTLYTVMLSAYYVLLNKYTDHTDIVVGTAAAGRLHPDLQNVFGVFVNTLALRNEIDTSKRFKEFLNQTKDRTIAAFEHSEYPFDDLIRKLHNVREPNRNPLFDTMFVLEDARMFTKQKGDVKLSPIIFELDNAKFDMIFNVLDFEQQIVLNIEYSTNLLKEETTLRIAENYIRILEEISANLDVTLDQIDMISHEERRMLVEEFNNTEAAYSKEKTVHQLFEEQAKRTPDQTAVVFEEQKLTYRELNEKANQWARLLREKGVRPDTVVGIMMERSANMIAAIMGVLKSGGAYLPIDPEYPIDRIKYMMDDSGVKVILTDDPFGKGFETGSIEFIDIEDEKIDMQDPSDVADVNQSGDLAYVIYTSGSTGKPKGVMIEHHSLVNLCCWHQYRFEISPNDNSSIYASVSFDAFVWELFPYLTAGAAVHVLNQETRLDVEQLNRYFNEHHISISFLPTPVCEQFMLLDNHSLRTLLTGGDKLNVFKENNYQIVNNYGPTENTVVATSFKIDKPYHNIPIGKPIDNVNTFILNQDNQLCPLGAVGELCIAGGGLARGYLNRPDLTAEKFIQHPLVPGERMYRTGDLAKILPDGNIQFLGRVDQQVKIRGYRIEPGEIETQLLKHEDIDEAAVMAREDSDHDHYLCAYVVAKKEVEPEEIRGFLKKNLPSYMVPAHFVKLDQLPLTVNGKLDKKSLPAPERSIEMEHGYEAPRDETEEKLVSIWEDALGIEKIGISSNFFDAGGHSLKAAALLSTIHKELSVKVPLRQIFETPTIKGLREFIGSTKESAFTSIRKTEEKAYYRLSSAQKRLYILNQIEGSGVAYNMPFAMTIQGDFDVRRFENALNKMIERHESLRTSFFMIDGEPVQKIEKEIDFQVGYSDVGAESAEEKIKGFIRPFHLEKAPLLRAEIVKVNENEHLMMFDMHHIISDGVSMDILMKELTVFYEGKSLPPLNIQYKDYAEWEKGIDQDHQLNKQEEFWLNMFKDDVPVLDMPADYKRPLAQSAEGDTVTVTIEKETFSKLQQMAKENGVTMYMLLLAGYTTLLSKYTGQEDVIVGTPIAGRKHEDVHHLIGMFINTLAIRNHPAGKKTFRNYLHEVKENTLLAYENQDYQFDDLVEKVNIKRDISRNPLFDTMLVYHNTDMKPFEAEGLRSKMLEIKRGISKFDLTVTASEALAGLRLEVEYCTALFKKERIERLSEHLISLLQKAAENPDIELNQIDVLTESERNRILSGFNRTDRAFCKEKTIPELFEEQAEKTPDHPAVVFGDKKLTYKELNERANHLAFILREKGVGPDMVTGIITERSIDMIVGMMGILKAGGAYLPIDPEYPQERTSYMLTDSRVNVLCVTGDVRPGEAFNGEIVRLDQLHQKGHSANLKHHIKPENLAYVIYTSGSTGKPKGVMIEHHSVNNLVQGLHERIYQQLTPQLNVALVAPYIFDASVKQIFAALLLGHTLCIVPRETSWDAMSLIDYYSKNKINVSDMTPAHLNMLTYINKMELELDMNELIVGGDALTPDLIAGLFEKLPNLTCNITNVYGPTECCVDAASHQIERGKVPQTPSIPIGRPLLNTKIYIVDQEHHPQPIGIAGELCIAGEGVARGYLNRPELTAEKFIDHPFEPGKKMYKTGDLAMWLPDGNIEFLGRADHQVKIRGYRIELGEVEIQLLRHEEIKEAAVIARKDQHGNSYLCAYITSEKELAAEVVRQFLEREIPDYMIPSYFVKLDQLPRTSSGKIDRSALPEPDSNMMNEGTRYEPPRNETERKLVQIWREILDADDIGINHHFFAAGGDSIKALQIVSRLSRMNLKLEMKELFANPKIKDLSKYIKEETRAYKHNETVTGETELLPIQKRYFAKNKEEPDHFNQSFMLFRKEGFDENCVRMAFNKILEQHDALRMTYEEQDGAVIQYNRDYQENLFGLDVHQMKGLKDKAQRIHKLATDIQMKSSIKDGKLVNLGIFQTDEGDHLLIAIHHLVVDGVSWRIILEDFETLYSQALKGETLETGYKTDSYQEFARQMKHYAASRRLLKEAEYWRETANADVRFIPANQQQKRDRFEDSTTLSITLDQEATKSLLRKTNRAYNTEINDILLTALLAGIRDITGQHKLKVMMEGHGREDILEGVDISRTVGWFTTVYPVLIDLGEAKDISQNIKMVKETLRKVPNKGIGYGVLKYLTRELDELNEVQAPISFNYFGEMNKDINRKGFSQSPFSSGESVGGKILRHCAIEMNAIVTNGELTIYTTFNQEQYHTNTIQQFNQSYKENLEKIIDHCAGKDGVEMTPSDYSDASLSLEELEKIKNKHGSLKIENIYPLANMQKGMLFHAIKDQTSSAYFQQIVIDLKGQIHADILEASFNDIIKRHEILRASFEYEVVEEPRQIISAERKIAFKSIDLTEHNNVQKEILTEKYLKEDKEKGFDLGSESLMRACLIRMNDQSYQLIWSHHHILLDGWCLGIILSELFSIYEKRMKGETYQLEAPKPYSDYIKWLEKQDKDEGAAYWKTYLEGYETRAEIPKLNSGKPAGEYGGKERVIAFPKELTNKIIEIANRNHVTINTILQSIWGVVLAKYNNAEEVVFGTVVSGREAQVDGIEEMVGLFINTIPTRIRFGGGASFKEALRNTQAESIESSRYSYMNLSEIQELSELKRELISHVMVFQNYAFDQQMFSRQTGKLGFELEGVHGKERTNYDFNMIGVLEEGKLALKMTYDENVYDETIINHIEKHIIAVTEQVTEDEEKTLSEIDLVSEEERNTLLYTFNDTKTDYPKDKTIHQLFEEQAVKTPDHTAVVFGSQNMTYRELNEKSNQAARLLREKGVGAGSIAAILLDRSFEMIIGIMGVLKAGGAYLPIDPETPKDRIDYVLENSGAKVVLTKEPQLEAFDIEAVDLRSDDLQMISRENLPLVSRSNDTAYIVYTSGSTGMPKGVVIPHYSAVRVVRNTNYIDIRTDDVILQLSNYSFDGSVFDIFGALLNGAALVLIEKDTVLNIRELADVIEKEKVSVMFMTTALFNTLADINIDSLANLRKILFGGERISIPHAKKVLDRVGQDKLIHVYGPTESTVYATYYFINEIDEAAETIPIGRPLANTSALIMDEDGKLLPIGVPGELCISGDGLSKGYLNRDELTSETFIPHPFIPGERLYKTGDLAKWLPDGNIEFIGRIDHQVKIRGFRIELGEIESQLEKHEDINETIVTVREDGESRPYICAYITANREIPVEELRGFLGEKLPDYMIPAYFVKLDKLPLTKNGKVDRKALPEPDRNAGAEAEYEAPRNFVEKQIISILEEVLGTERMGISCRFFDRGGNSLKAMQAVNSINKAFGINMGVSTFFENTTAKNLAHCVLHAEAESDGMVEYAEEEI</sequence>
<comment type="similarity">
    <text evidence="2">Belongs to the ATP-dependent AMP-binding enzyme family.</text>
</comment>
<dbReference type="Gene3D" id="3.30.300.30">
    <property type="match status" value="5"/>
</dbReference>
<proteinExistence type="inferred from homology"/>
<dbReference type="FunFam" id="3.40.50.980:FF:000001">
    <property type="entry name" value="Non-ribosomal peptide synthetase"/>
    <property type="match status" value="4"/>
</dbReference>
<feature type="domain" description="Carrier" evidence="9">
    <location>
        <begin position="540"/>
        <end position="615"/>
    </location>
</feature>
<dbReference type="Proteomes" id="UP000187367">
    <property type="component" value="Unassembled WGS sequence"/>
</dbReference>
<feature type="region of interest" description="Disordered" evidence="8">
    <location>
        <begin position="520"/>
        <end position="541"/>
    </location>
</feature>
<dbReference type="SUPFAM" id="SSF47336">
    <property type="entry name" value="ACP-like"/>
    <property type="match status" value="5"/>
</dbReference>
<dbReference type="Pfam" id="PF00668">
    <property type="entry name" value="Condensation"/>
    <property type="match status" value="5"/>
</dbReference>
<dbReference type="FunFam" id="3.30.559.10:FF:000012">
    <property type="entry name" value="Non-ribosomal peptide synthetase"/>
    <property type="match status" value="1"/>
</dbReference>
<comment type="caution">
    <text evidence="10">The sequence shown here is derived from an EMBL/GenBank/DDBJ whole genome shotgun (WGS) entry which is preliminary data.</text>
</comment>
<dbReference type="EMBL" id="MTJL01000025">
    <property type="protein sequence ID" value="OMI04609.1"/>
    <property type="molecule type" value="Genomic_DNA"/>
</dbReference>
<dbReference type="InterPro" id="IPR025110">
    <property type="entry name" value="AMP-bd_C"/>
</dbReference>
<dbReference type="CDD" id="cd19531">
    <property type="entry name" value="LCL_NRPS-like"/>
    <property type="match status" value="2"/>
</dbReference>
<dbReference type="NCBIfam" id="TIGR01733">
    <property type="entry name" value="AA-adenyl-dom"/>
    <property type="match status" value="5"/>
</dbReference>
<feature type="compositionally biased region" description="Basic and acidic residues" evidence="8">
    <location>
        <begin position="520"/>
        <end position="532"/>
    </location>
</feature>
<dbReference type="NCBIfam" id="NF003417">
    <property type="entry name" value="PRK04813.1"/>
    <property type="match status" value="5"/>
</dbReference>
<dbReference type="SUPFAM" id="SSF56801">
    <property type="entry name" value="Acetyl-CoA synthetase-like"/>
    <property type="match status" value="5"/>
</dbReference>
<dbReference type="Gene3D" id="2.30.38.10">
    <property type="entry name" value="Luciferase, Domain 3"/>
    <property type="match status" value="4"/>
</dbReference>
<feature type="domain" description="Carrier" evidence="9">
    <location>
        <begin position="5170"/>
        <end position="5245"/>
    </location>
</feature>
<dbReference type="InterPro" id="IPR045851">
    <property type="entry name" value="AMP-bd_C_sf"/>
</dbReference>
<dbReference type="FunFam" id="3.30.559.30:FF:000006">
    <property type="entry name" value="Yersiniabactin polyketide/non-ribosomal peptide synthetase"/>
    <property type="match status" value="1"/>
</dbReference>
<dbReference type="NCBIfam" id="TIGR01720">
    <property type="entry name" value="NRPS-para261"/>
    <property type="match status" value="1"/>
</dbReference>
<dbReference type="GO" id="GO:0008610">
    <property type="term" value="P:lipid biosynthetic process"/>
    <property type="evidence" value="ECO:0007669"/>
    <property type="project" value="UniProtKB-ARBA"/>
</dbReference>
<dbReference type="InterPro" id="IPR020806">
    <property type="entry name" value="PKS_PP-bd"/>
</dbReference>
<dbReference type="FunFam" id="3.30.559.10:FF:000023">
    <property type="entry name" value="Non-ribosomal peptide synthetase"/>
    <property type="match status" value="1"/>
</dbReference>
<reference evidence="10 11" key="1">
    <citation type="submission" date="2017-01" db="EMBL/GenBank/DDBJ databases">
        <title>Bacillus phylogenomics.</title>
        <authorList>
            <person name="Dunlap C."/>
        </authorList>
    </citation>
    <scope>NUCLEOTIDE SEQUENCE [LARGE SCALE GENOMIC DNA]</scope>
    <source>
        <strain evidence="10 11">NRRL B-41282</strain>
    </source>
</reference>
<dbReference type="Gene3D" id="3.40.50.12780">
    <property type="entry name" value="N-terminal domain of ligase-like"/>
    <property type="match status" value="1"/>
</dbReference>
<dbReference type="FunFam" id="3.40.50.12780:FF:000012">
    <property type="entry name" value="Non-ribosomal peptide synthetase"/>
    <property type="match status" value="4"/>
</dbReference>
<dbReference type="SUPFAM" id="SSF52777">
    <property type="entry name" value="CoA-dependent acyltransferases"/>
    <property type="match status" value="10"/>
</dbReference>
<feature type="domain" description="Carrier" evidence="9">
    <location>
        <begin position="3661"/>
        <end position="3735"/>
    </location>
</feature>